<dbReference type="PhylomeDB" id="A0A061BH71"/>
<feature type="transmembrane region" description="Helical" evidence="8">
    <location>
        <begin position="256"/>
        <end position="276"/>
    </location>
</feature>
<comment type="subcellular location">
    <subcellularLocation>
        <location evidence="1">Membrane</location>
        <topology evidence="1">Multi-pass membrane protein</topology>
    </subcellularLocation>
</comment>
<dbReference type="OrthoDB" id="2241241at2759"/>
<evidence type="ECO:0000256" key="4">
    <source>
        <dbReference type="ARBA" id="ARBA00022692"/>
    </source>
</evidence>
<feature type="transmembrane region" description="Helical" evidence="8">
    <location>
        <begin position="336"/>
        <end position="355"/>
    </location>
</feature>
<dbReference type="InterPro" id="IPR005829">
    <property type="entry name" value="Sugar_transporter_CS"/>
</dbReference>
<feature type="transmembrane region" description="Helical" evidence="8">
    <location>
        <begin position="375"/>
        <end position="392"/>
    </location>
</feature>
<accession>A0A061BH71</accession>
<organism evidence="10">
    <name type="scientific">Cyberlindnera fabianii</name>
    <name type="common">Yeast</name>
    <name type="synonym">Hansenula fabianii</name>
    <dbReference type="NCBI Taxonomy" id="36022"/>
    <lineage>
        <taxon>Eukaryota</taxon>
        <taxon>Fungi</taxon>
        <taxon>Dikarya</taxon>
        <taxon>Ascomycota</taxon>
        <taxon>Saccharomycotina</taxon>
        <taxon>Saccharomycetes</taxon>
        <taxon>Phaffomycetales</taxon>
        <taxon>Phaffomycetaceae</taxon>
        <taxon>Cyberlindnera</taxon>
    </lineage>
</organism>
<feature type="transmembrane region" description="Helical" evidence="8">
    <location>
        <begin position="117"/>
        <end position="141"/>
    </location>
</feature>
<dbReference type="VEuPathDB" id="FungiDB:BON22_4680"/>
<dbReference type="GO" id="GO:0005886">
    <property type="term" value="C:plasma membrane"/>
    <property type="evidence" value="ECO:0007669"/>
    <property type="project" value="TreeGrafter"/>
</dbReference>
<dbReference type="InterPro" id="IPR005828">
    <property type="entry name" value="MFS_sugar_transport-like"/>
</dbReference>
<evidence type="ECO:0000256" key="1">
    <source>
        <dbReference type="ARBA" id="ARBA00004141"/>
    </source>
</evidence>
<feature type="transmembrane region" description="Helical" evidence="8">
    <location>
        <begin position="465"/>
        <end position="489"/>
    </location>
</feature>
<proteinExistence type="inferred from homology"/>
<keyword evidence="6 8" id="KW-0472">Membrane</keyword>
<dbReference type="InterPro" id="IPR003663">
    <property type="entry name" value="Sugar/inositol_transpt"/>
</dbReference>
<dbReference type="PROSITE" id="PS50850">
    <property type="entry name" value="MFS"/>
    <property type="match status" value="1"/>
</dbReference>
<evidence type="ECO:0000256" key="6">
    <source>
        <dbReference type="ARBA" id="ARBA00023136"/>
    </source>
</evidence>
<dbReference type="Gene3D" id="1.20.1250.20">
    <property type="entry name" value="MFS general substrate transporter like domains"/>
    <property type="match status" value="1"/>
</dbReference>
<dbReference type="GO" id="GO:0005351">
    <property type="term" value="F:carbohydrate:proton symporter activity"/>
    <property type="evidence" value="ECO:0007669"/>
    <property type="project" value="TreeGrafter"/>
</dbReference>
<dbReference type="InterPro" id="IPR050360">
    <property type="entry name" value="MFS_Sugar_Transporters"/>
</dbReference>
<sequence>MSSNQSLYSATQSPVATATNLDVEPIKKTSSDDLNAIATLVSKTSTTSSTNSSTSKTTEQAGLLASIWEFKVAALLCFLTAFTGFIFGWDVGTIGGMTNMTSLKTNFGSIDTNTGEYSLPSIIIGLIVSIFSIACAIGGLTLAKVADSWGRKWCLEFALILYHIGTIIQWSSQWSGSWIHFMIGRIVMGLAIGTTAVVAPMFISESAPLKIRGSMVALYQLCITLGILLGGCINFVSKSKLIGNTQWLFPLYLNHGFALICMIGVAFMPESAVYFVSIDKVDDARKSIARLNSRSDALVNGELDRIVTSHATLVAELEDSNWRDVFTGSPKNFKRLLIGVFIMLFQQFTGCNYFFYYGTSLFASVGIEDSYKTAIILGIVNFAATFPSLYLVERFGRKSCFIVGSIVMLICMTIYASIGSVGFTSGVGGITMIVFTCIYIVGFACTWGPVAFVTVSELYSTKTKAVSIGIATSFNWIANFLISLFTPMITSKIGFNFGFVFAGCLFASIIFVITWVPETKGKTIEDVEEMYR</sequence>
<feature type="transmembrane region" description="Helical" evidence="8">
    <location>
        <begin position="430"/>
        <end position="453"/>
    </location>
</feature>
<evidence type="ECO:0000313" key="10">
    <source>
        <dbReference type="EMBL" id="CDR47239.1"/>
    </source>
</evidence>
<keyword evidence="3 7" id="KW-0813">Transport</keyword>
<keyword evidence="5 8" id="KW-1133">Transmembrane helix</keyword>
<dbReference type="PROSITE" id="PS00216">
    <property type="entry name" value="SUGAR_TRANSPORT_1"/>
    <property type="match status" value="2"/>
</dbReference>
<evidence type="ECO:0000259" key="9">
    <source>
        <dbReference type="PROSITE" id="PS50850"/>
    </source>
</evidence>
<evidence type="ECO:0000256" key="7">
    <source>
        <dbReference type="RuleBase" id="RU003346"/>
    </source>
</evidence>
<protein>
    <submittedName>
        <fullName evidence="10">CYFA0S30e00760g1_1</fullName>
    </submittedName>
</protein>
<evidence type="ECO:0000256" key="2">
    <source>
        <dbReference type="ARBA" id="ARBA00010992"/>
    </source>
</evidence>
<dbReference type="PRINTS" id="PR00171">
    <property type="entry name" value="SUGRTRNSPORT"/>
</dbReference>
<dbReference type="SUPFAM" id="SSF103473">
    <property type="entry name" value="MFS general substrate transporter"/>
    <property type="match status" value="1"/>
</dbReference>
<dbReference type="Pfam" id="PF00083">
    <property type="entry name" value="Sugar_tr"/>
    <property type="match status" value="1"/>
</dbReference>
<dbReference type="AlphaFoldDB" id="A0A061BH71"/>
<gene>
    <name evidence="10" type="ORF">CYFA0S_30e00760g</name>
</gene>
<feature type="domain" description="Major facilitator superfamily (MFS) profile" evidence="9">
    <location>
        <begin position="76"/>
        <end position="520"/>
    </location>
</feature>
<feature type="transmembrane region" description="Helical" evidence="8">
    <location>
        <begin position="215"/>
        <end position="236"/>
    </location>
</feature>
<feature type="transmembrane region" description="Helical" evidence="8">
    <location>
        <begin position="495"/>
        <end position="516"/>
    </location>
</feature>
<dbReference type="NCBIfam" id="TIGR00879">
    <property type="entry name" value="SP"/>
    <property type="match status" value="1"/>
</dbReference>
<dbReference type="PANTHER" id="PTHR48022:SF50">
    <property type="entry name" value="HEXOSE TRANSPORTER HXT14"/>
    <property type="match status" value="1"/>
</dbReference>
<dbReference type="PANTHER" id="PTHR48022">
    <property type="entry name" value="PLASTIDIC GLUCOSE TRANSPORTER 4"/>
    <property type="match status" value="1"/>
</dbReference>
<feature type="transmembrane region" description="Helical" evidence="8">
    <location>
        <begin position="178"/>
        <end position="203"/>
    </location>
</feature>
<comment type="similarity">
    <text evidence="2 7">Belongs to the major facilitator superfamily. Sugar transporter (TC 2.A.1.1) family.</text>
</comment>
<dbReference type="InterPro" id="IPR036259">
    <property type="entry name" value="MFS_trans_sf"/>
</dbReference>
<feature type="transmembrane region" description="Helical" evidence="8">
    <location>
        <begin position="72"/>
        <end position="97"/>
    </location>
</feature>
<feature type="transmembrane region" description="Helical" evidence="8">
    <location>
        <begin position="399"/>
        <end position="418"/>
    </location>
</feature>
<dbReference type="EMBL" id="LK052915">
    <property type="protein sequence ID" value="CDR47239.1"/>
    <property type="molecule type" value="Genomic_DNA"/>
</dbReference>
<reference evidence="10" key="1">
    <citation type="journal article" date="2014" name="Genome Announc.">
        <title>Genome sequence of the yeast Cyberlindnera fabianii (Hansenula fabianii).</title>
        <authorList>
            <person name="Freel K.C."/>
            <person name="Sarilar V."/>
            <person name="Neuveglise C."/>
            <person name="Devillers H."/>
            <person name="Friedrich A."/>
            <person name="Schacherer J."/>
        </authorList>
    </citation>
    <scope>NUCLEOTIDE SEQUENCE</scope>
    <source>
        <strain evidence="10">YJS4271</strain>
    </source>
</reference>
<name>A0A061BH71_CYBFA</name>
<keyword evidence="4 8" id="KW-0812">Transmembrane</keyword>
<evidence type="ECO:0000256" key="8">
    <source>
        <dbReference type="SAM" id="Phobius"/>
    </source>
</evidence>
<evidence type="ECO:0000256" key="3">
    <source>
        <dbReference type="ARBA" id="ARBA00022448"/>
    </source>
</evidence>
<feature type="transmembrane region" description="Helical" evidence="8">
    <location>
        <begin position="153"/>
        <end position="172"/>
    </location>
</feature>
<dbReference type="InterPro" id="IPR020846">
    <property type="entry name" value="MFS_dom"/>
</dbReference>
<dbReference type="PROSITE" id="PS00217">
    <property type="entry name" value="SUGAR_TRANSPORT_2"/>
    <property type="match status" value="1"/>
</dbReference>
<evidence type="ECO:0000256" key="5">
    <source>
        <dbReference type="ARBA" id="ARBA00022989"/>
    </source>
</evidence>